<dbReference type="InterPro" id="IPR036864">
    <property type="entry name" value="Zn2-C6_fun-type_DNA-bd_sf"/>
</dbReference>
<gene>
    <name evidence="2" type="ORF">FGLOB1_13679</name>
</gene>
<evidence type="ECO:0000313" key="3">
    <source>
        <dbReference type="Proteomes" id="UP000532311"/>
    </source>
</evidence>
<protein>
    <recommendedName>
        <fullName evidence="4">Zn(2)-C6 fungal-type domain-containing protein</fullName>
    </recommendedName>
</protein>
<comment type="caution">
    <text evidence="2">The sequence shown here is derived from an EMBL/GenBank/DDBJ whole genome shotgun (WGS) entry which is preliminary data.</text>
</comment>
<dbReference type="Gene3D" id="4.10.240.10">
    <property type="entry name" value="Zn(2)-C6 fungal-type DNA-binding domain"/>
    <property type="match status" value="1"/>
</dbReference>
<feature type="compositionally biased region" description="Basic and acidic residues" evidence="1">
    <location>
        <begin position="136"/>
        <end position="145"/>
    </location>
</feature>
<evidence type="ECO:0008006" key="4">
    <source>
        <dbReference type="Google" id="ProtNLM"/>
    </source>
</evidence>
<dbReference type="Proteomes" id="UP000532311">
    <property type="component" value="Unassembled WGS sequence"/>
</dbReference>
<organism evidence="2 3">
    <name type="scientific">Fusarium globosum</name>
    <dbReference type="NCBI Taxonomy" id="78864"/>
    <lineage>
        <taxon>Eukaryota</taxon>
        <taxon>Fungi</taxon>
        <taxon>Dikarya</taxon>
        <taxon>Ascomycota</taxon>
        <taxon>Pezizomycotina</taxon>
        <taxon>Sordariomycetes</taxon>
        <taxon>Hypocreomycetidae</taxon>
        <taxon>Hypocreales</taxon>
        <taxon>Nectriaceae</taxon>
        <taxon>Fusarium</taxon>
        <taxon>Fusarium fujikuroi species complex</taxon>
    </lineage>
</organism>
<dbReference type="EMBL" id="JAAQPF010000881">
    <property type="protein sequence ID" value="KAF5696246.1"/>
    <property type="molecule type" value="Genomic_DNA"/>
</dbReference>
<dbReference type="AlphaFoldDB" id="A0A8H5XMI3"/>
<dbReference type="GO" id="GO:0008270">
    <property type="term" value="F:zinc ion binding"/>
    <property type="evidence" value="ECO:0007669"/>
    <property type="project" value="InterPro"/>
</dbReference>
<name>A0A8H5XMI3_9HYPO</name>
<keyword evidence="3" id="KW-1185">Reference proteome</keyword>
<feature type="region of interest" description="Disordered" evidence="1">
    <location>
        <begin position="73"/>
        <end position="147"/>
    </location>
</feature>
<evidence type="ECO:0000313" key="2">
    <source>
        <dbReference type="EMBL" id="KAF5696246.1"/>
    </source>
</evidence>
<evidence type="ECO:0000256" key="1">
    <source>
        <dbReference type="SAM" id="MobiDB-lite"/>
    </source>
</evidence>
<reference evidence="2 3" key="1">
    <citation type="submission" date="2020-05" db="EMBL/GenBank/DDBJ databases">
        <title>Identification and distribution of gene clusters putatively required for synthesis of sphingolipid metabolism inhibitors in phylogenetically diverse species of the filamentous fungus Fusarium.</title>
        <authorList>
            <person name="Kim H.-S."/>
            <person name="Busman M."/>
            <person name="Brown D.W."/>
            <person name="Divon H."/>
            <person name="Uhlig S."/>
            <person name="Proctor R.H."/>
        </authorList>
    </citation>
    <scope>NUCLEOTIDE SEQUENCE [LARGE SCALE GENOMIC DNA]</scope>
    <source>
        <strain evidence="2 3">NRRL 26131</strain>
    </source>
</reference>
<dbReference type="GO" id="GO:0000981">
    <property type="term" value="F:DNA-binding transcription factor activity, RNA polymerase II-specific"/>
    <property type="evidence" value="ECO:0007669"/>
    <property type="project" value="InterPro"/>
</dbReference>
<proteinExistence type="predicted"/>
<accession>A0A8H5XMI3</accession>
<sequence>MYVQVEFVKVTDRPANTAPGSGTNPCANCVTHQQPCKYPEKIARTRRQKDPRRSLAARLASVELLLTQNAQKSWASSQVEEQQPPPPQTPPSSRTTETAPEVMDESTVCVAEPRNTPSPAEGVALGPAATDSPGLTEDRRSESSDRQLVVQARNTEEPPFTPQEVPLETIHAASQNLSFADNDPINLDWPLVEPVMESPLRADQDQEHKAS</sequence>